<dbReference type="EMBL" id="JBHMCF010000046">
    <property type="protein sequence ID" value="MFB9476209.1"/>
    <property type="molecule type" value="Genomic_DNA"/>
</dbReference>
<dbReference type="Proteomes" id="UP001589568">
    <property type="component" value="Unassembled WGS sequence"/>
</dbReference>
<comment type="caution">
    <text evidence="1">The sequence shown here is derived from an EMBL/GenBank/DDBJ whole genome shotgun (WGS) entry which is preliminary data.</text>
</comment>
<protein>
    <submittedName>
        <fullName evidence="1">Uncharacterized protein</fullName>
    </submittedName>
</protein>
<gene>
    <name evidence="1" type="ORF">ACFFR3_42505</name>
</gene>
<proteinExistence type="predicted"/>
<dbReference type="RefSeq" id="WP_345404977.1">
    <property type="nucleotide sequence ID" value="NZ_BAAAXS010000001.1"/>
</dbReference>
<organism evidence="1 2">
    <name type="scientific">Nonomuraea salmonea</name>
    <dbReference type="NCBI Taxonomy" id="46181"/>
    <lineage>
        <taxon>Bacteria</taxon>
        <taxon>Bacillati</taxon>
        <taxon>Actinomycetota</taxon>
        <taxon>Actinomycetes</taxon>
        <taxon>Streptosporangiales</taxon>
        <taxon>Streptosporangiaceae</taxon>
        <taxon>Nonomuraea</taxon>
    </lineage>
</organism>
<name>A0ABV5P0V9_9ACTN</name>
<evidence type="ECO:0000313" key="2">
    <source>
        <dbReference type="Proteomes" id="UP001589568"/>
    </source>
</evidence>
<evidence type="ECO:0000313" key="1">
    <source>
        <dbReference type="EMBL" id="MFB9476209.1"/>
    </source>
</evidence>
<sequence>MSRRYWAARALDDAVPGRAYLERLDVLARGRTILGDAWPELRAQLKDMIA</sequence>
<reference evidence="1 2" key="1">
    <citation type="submission" date="2024-09" db="EMBL/GenBank/DDBJ databases">
        <authorList>
            <person name="Sun Q."/>
            <person name="Mori K."/>
        </authorList>
    </citation>
    <scope>NUCLEOTIDE SEQUENCE [LARGE SCALE GENOMIC DNA]</scope>
    <source>
        <strain evidence="1 2">JCM 3324</strain>
    </source>
</reference>
<keyword evidence="2" id="KW-1185">Reference proteome</keyword>
<accession>A0ABV5P0V9</accession>